<feature type="domain" description="DUF397" evidence="1">
    <location>
        <begin position="3"/>
        <end position="55"/>
    </location>
</feature>
<comment type="caution">
    <text evidence="2">The sequence shown here is derived from an EMBL/GenBank/DDBJ whole genome shotgun (WGS) entry which is preliminary data.</text>
</comment>
<proteinExistence type="predicted"/>
<dbReference type="AlphaFoldDB" id="A0A5S4GC65"/>
<evidence type="ECO:0000313" key="3">
    <source>
        <dbReference type="Proteomes" id="UP000305238"/>
    </source>
</evidence>
<sequence length="57" mass="6240">MTTQWRKSTRSDDHGNCVELARLAGGVGVRDSKDADAGHLVLTRRAFTSLIAQAKRD</sequence>
<protein>
    <submittedName>
        <fullName evidence="2">DUF397 domain-containing protein</fullName>
    </submittedName>
</protein>
<accession>A0A5S4GC65</accession>
<evidence type="ECO:0000259" key="1">
    <source>
        <dbReference type="Pfam" id="PF04149"/>
    </source>
</evidence>
<name>A0A5S4GC65_9ACTN</name>
<organism evidence="2 3">
    <name type="scientific">Actinomadura geliboluensis</name>
    <dbReference type="NCBI Taxonomy" id="882440"/>
    <lineage>
        <taxon>Bacteria</taxon>
        <taxon>Bacillati</taxon>
        <taxon>Actinomycetota</taxon>
        <taxon>Actinomycetes</taxon>
        <taxon>Streptosporangiales</taxon>
        <taxon>Thermomonosporaceae</taxon>
        <taxon>Actinomadura</taxon>
    </lineage>
</organism>
<dbReference type="RefSeq" id="WP_138640639.1">
    <property type="nucleotide sequence ID" value="NZ_JASWDG010000113.1"/>
</dbReference>
<reference evidence="2 3" key="1">
    <citation type="submission" date="2019-05" db="EMBL/GenBank/DDBJ databases">
        <title>Draft genome sequence of Actinomadura geliboluensis A8036.</title>
        <authorList>
            <person name="Saricaoglu S."/>
            <person name="Isik K."/>
        </authorList>
    </citation>
    <scope>NUCLEOTIDE SEQUENCE [LARGE SCALE GENOMIC DNA]</scope>
    <source>
        <strain evidence="2 3">A8036</strain>
    </source>
</reference>
<gene>
    <name evidence="2" type="ORF">ETD96_34290</name>
</gene>
<evidence type="ECO:0000313" key="2">
    <source>
        <dbReference type="EMBL" id="TMR30104.1"/>
    </source>
</evidence>
<dbReference type="EMBL" id="VCKZ01000355">
    <property type="protein sequence ID" value="TMR30104.1"/>
    <property type="molecule type" value="Genomic_DNA"/>
</dbReference>
<dbReference type="Proteomes" id="UP000305238">
    <property type="component" value="Unassembled WGS sequence"/>
</dbReference>
<dbReference type="Pfam" id="PF04149">
    <property type="entry name" value="DUF397"/>
    <property type="match status" value="1"/>
</dbReference>
<dbReference type="InterPro" id="IPR007278">
    <property type="entry name" value="DUF397"/>
</dbReference>
<keyword evidence="3" id="KW-1185">Reference proteome</keyword>
<dbReference type="OrthoDB" id="3482566at2"/>